<dbReference type="AlphaFoldDB" id="A0ABD1RTJ8"/>
<evidence type="ECO:0000313" key="2">
    <source>
        <dbReference type="EMBL" id="KAL2491748.1"/>
    </source>
</evidence>
<comment type="caution">
    <text evidence="2">The sequence shown here is derived from an EMBL/GenBank/DDBJ whole genome shotgun (WGS) entry which is preliminary data.</text>
</comment>
<dbReference type="Proteomes" id="UP001604336">
    <property type="component" value="Unassembled WGS sequence"/>
</dbReference>
<accession>A0ABD1RTJ8</accession>
<organism evidence="2 3">
    <name type="scientific">Abeliophyllum distichum</name>
    <dbReference type="NCBI Taxonomy" id="126358"/>
    <lineage>
        <taxon>Eukaryota</taxon>
        <taxon>Viridiplantae</taxon>
        <taxon>Streptophyta</taxon>
        <taxon>Embryophyta</taxon>
        <taxon>Tracheophyta</taxon>
        <taxon>Spermatophyta</taxon>
        <taxon>Magnoliopsida</taxon>
        <taxon>eudicotyledons</taxon>
        <taxon>Gunneridae</taxon>
        <taxon>Pentapetalae</taxon>
        <taxon>asterids</taxon>
        <taxon>lamiids</taxon>
        <taxon>Lamiales</taxon>
        <taxon>Oleaceae</taxon>
        <taxon>Forsythieae</taxon>
        <taxon>Abeliophyllum</taxon>
    </lineage>
</organism>
<sequence length="244" mass="27669">MMLFLLTRSRGTVLGRYGSSLFKQAFVEDVVVEAQDVSEFVEDGDGFTIWVKWGRLCSEMPNQPFGVDLWRVGIRAQSTLLTMVHSRGGRWRGARAADVTRFDSTIARCAGSTWWWWAGCEKGCTTESAWWRSDRNRSSSGSQGLGSEHGNESDWLSDVDESSNHNSFVPLRHGRGQGRRADIGSNQRGLRAVVEGRNQRAHLVGEHRPEWRRWEASFKLELLEFYGGIEVEKFLDWLNALNAA</sequence>
<dbReference type="EMBL" id="JBFOLK010000008">
    <property type="protein sequence ID" value="KAL2491748.1"/>
    <property type="molecule type" value="Genomic_DNA"/>
</dbReference>
<keyword evidence="3" id="KW-1185">Reference proteome</keyword>
<proteinExistence type="predicted"/>
<name>A0ABD1RTJ8_9LAMI</name>
<reference evidence="3" key="1">
    <citation type="submission" date="2024-07" db="EMBL/GenBank/DDBJ databases">
        <title>Two chromosome-level genome assemblies of Korean endemic species Abeliophyllum distichum and Forsythia ovata (Oleaceae).</title>
        <authorList>
            <person name="Jang H."/>
        </authorList>
    </citation>
    <scope>NUCLEOTIDE SEQUENCE [LARGE SCALE GENOMIC DNA]</scope>
</reference>
<evidence type="ECO:0000313" key="3">
    <source>
        <dbReference type="Proteomes" id="UP001604336"/>
    </source>
</evidence>
<gene>
    <name evidence="2" type="ORF">Adt_27376</name>
</gene>
<evidence type="ECO:0000256" key="1">
    <source>
        <dbReference type="SAM" id="MobiDB-lite"/>
    </source>
</evidence>
<feature type="region of interest" description="Disordered" evidence="1">
    <location>
        <begin position="133"/>
        <end position="187"/>
    </location>
</feature>
<protein>
    <submittedName>
        <fullName evidence="2">Uncharacterized protein</fullName>
    </submittedName>
</protein>